<dbReference type="Proteomes" id="UP000266934">
    <property type="component" value="Chromosome"/>
</dbReference>
<dbReference type="EMBL" id="AP018907">
    <property type="protein sequence ID" value="BBF93033.1"/>
    <property type="molecule type" value="Genomic_DNA"/>
</dbReference>
<evidence type="ECO:0000313" key="3">
    <source>
        <dbReference type="EMBL" id="BBF93033.1"/>
    </source>
</evidence>
<dbReference type="RefSeq" id="WP_197723283.1">
    <property type="nucleotide sequence ID" value="NZ_AP018907.1"/>
</dbReference>
<keyword evidence="4" id="KW-1185">Reference proteome</keyword>
<feature type="region of interest" description="Disordered" evidence="1">
    <location>
        <begin position="35"/>
        <end position="66"/>
    </location>
</feature>
<protein>
    <submittedName>
        <fullName evidence="3">Uncharacterized protein</fullName>
    </submittedName>
</protein>
<keyword evidence="2" id="KW-0732">Signal</keyword>
<name>A0A348G0F0_9HYPH</name>
<dbReference type="AlphaFoldDB" id="A0A348G0F0"/>
<gene>
    <name evidence="3" type="ORF">BLTE_17180</name>
</gene>
<evidence type="ECO:0000256" key="2">
    <source>
        <dbReference type="SAM" id="SignalP"/>
    </source>
</evidence>
<dbReference type="KEGG" id="blag:BLTE_17180"/>
<sequence length="114" mass="12061">MFSRLVIAGAAAAMVLGTAALSSPASAQDAEFQVAQYWGPPPPPPPNRWGPPPPPPPRWGHRPPPGYGYGPPPRRWGRACYTSRGTCGLGGRAPIGEPCRCYFPGFGPKRGNVI</sequence>
<feature type="compositionally biased region" description="Pro residues" evidence="1">
    <location>
        <begin position="39"/>
        <end position="66"/>
    </location>
</feature>
<reference evidence="3 4" key="1">
    <citation type="submission" date="2018-08" db="EMBL/GenBank/DDBJ databases">
        <title>Complete genome sequencing of Blastochloris tepida GI.</title>
        <authorList>
            <person name="Tsukatani Y."/>
            <person name="Mori H."/>
        </authorList>
    </citation>
    <scope>NUCLEOTIDE SEQUENCE [LARGE SCALE GENOMIC DNA]</scope>
    <source>
        <strain evidence="3 4">GI</strain>
    </source>
</reference>
<proteinExistence type="predicted"/>
<feature type="signal peptide" evidence="2">
    <location>
        <begin position="1"/>
        <end position="27"/>
    </location>
</feature>
<evidence type="ECO:0000313" key="4">
    <source>
        <dbReference type="Proteomes" id="UP000266934"/>
    </source>
</evidence>
<accession>A0A348G0F0</accession>
<organism evidence="3 4">
    <name type="scientific">Blastochloris tepida</name>
    <dbReference type="NCBI Taxonomy" id="2233851"/>
    <lineage>
        <taxon>Bacteria</taxon>
        <taxon>Pseudomonadati</taxon>
        <taxon>Pseudomonadota</taxon>
        <taxon>Alphaproteobacteria</taxon>
        <taxon>Hyphomicrobiales</taxon>
        <taxon>Blastochloridaceae</taxon>
        <taxon>Blastochloris</taxon>
    </lineage>
</organism>
<feature type="chain" id="PRO_5017021664" evidence="2">
    <location>
        <begin position="28"/>
        <end position="114"/>
    </location>
</feature>
<evidence type="ECO:0000256" key="1">
    <source>
        <dbReference type="SAM" id="MobiDB-lite"/>
    </source>
</evidence>